<feature type="transmembrane region" description="Helical" evidence="18">
    <location>
        <begin position="174"/>
        <end position="199"/>
    </location>
</feature>
<dbReference type="InterPro" id="IPR024960">
    <property type="entry name" value="PEMT/MFAP"/>
</dbReference>
<evidence type="ECO:0000256" key="4">
    <source>
        <dbReference type="ARBA" id="ARBA00022603"/>
    </source>
</evidence>
<protein>
    <recommendedName>
        <fullName evidence="17">Phosphatidyl-N-methylethanolamine N-methyltransferase</fullName>
        <ecNumber evidence="17">2.1.1.71</ecNumber>
    </recommendedName>
    <alternativeName>
        <fullName evidence="17">Phospholipid methyltransferase</fullName>
        <shortName evidence="17">PLMT</shortName>
    </alternativeName>
</protein>
<dbReference type="InParanoid" id="A5DZA2"/>
<evidence type="ECO:0000256" key="13">
    <source>
        <dbReference type="ARBA" id="ARBA00023209"/>
    </source>
</evidence>
<keyword evidence="10 17" id="KW-0443">Lipid metabolism</keyword>
<dbReference type="FunCoup" id="A5DZA2">
    <property type="interactions" value="49"/>
</dbReference>
<dbReference type="AlphaFoldDB" id="A5DZA2"/>
<accession>A5DZA2</accession>
<dbReference type="HOGENOM" id="CLU_086119_0_0_1"/>
<dbReference type="Gene3D" id="1.20.120.1630">
    <property type="match status" value="1"/>
</dbReference>
<evidence type="ECO:0000256" key="8">
    <source>
        <dbReference type="ARBA" id="ARBA00022824"/>
    </source>
</evidence>
<evidence type="ECO:0000313" key="19">
    <source>
        <dbReference type="EMBL" id="EDK44510.1"/>
    </source>
</evidence>
<feature type="topological domain" description="Lumenal" evidence="17">
    <location>
        <begin position="141"/>
        <end position="183"/>
    </location>
</feature>
<evidence type="ECO:0000256" key="9">
    <source>
        <dbReference type="ARBA" id="ARBA00022989"/>
    </source>
</evidence>
<dbReference type="GO" id="GO:0006656">
    <property type="term" value="P:phosphatidylcholine biosynthetic process"/>
    <property type="evidence" value="ECO:0007669"/>
    <property type="project" value="UniProtKB-UniRule"/>
</dbReference>
<dbReference type="GO" id="GO:0031966">
    <property type="term" value="C:mitochondrial membrane"/>
    <property type="evidence" value="ECO:0007669"/>
    <property type="project" value="UniProtKB-SubCell"/>
</dbReference>
<dbReference type="VEuPathDB" id="FungiDB:LELG_02689"/>
<comment type="similarity">
    <text evidence="17">Belongs to the class VI-like SAM-binding methyltransferase superfamily. PEMT/PEM2 methyltransferase family.</text>
</comment>
<dbReference type="HAMAP" id="MF_03216">
    <property type="entry name" value="PLMT"/>
    <property type="match status" value="1"/>
</dbReference>
<keyword evidence="14 17" id="KW-1208">Phospholipid metabolism</keyword>
<keyword evidence="11 17" id="KW-0496">Mitochondrion</keyword>
<comment type="catalytic activity">
    <reaction evidence="15">
        <text>a 1,2-diacyl-sn-glycero-3-phospho-N,N-dimethylethanolamine + S-adenosyl-L-methionine = a 1,2-diacyl-sn-glycero-3-phosphocholine + S-adenosyl-L-homocysteine + H(+)</text>
        <dbReference type="Rhea" id="RHEA:32739"/>
        <dbReference type="ChEBI" id="CHEBI:15378"/>
        <dbReference type="ChEBI" id="CHEBI:57643"/>
        <dbReference type="ChEBI" id="CHEBI:57856"/>
        <dbReference type="ChEBI" id="CHEBI:59789"/>
        <dbReference type="ChEBI" id="CHEBI:64572"/>
        <dbReference type="EC" id="2.1.1.71"/>
    </reaction>
</comment>
<dbReference type="GO" id="GO:0032259">
    <property type="term" value="P:methylation"/>
    <property type="evidence" value="ECO:0007669"/>
    <property type="project" value="UniProtKB-KW"/>
</dbReference>
<comment type="pathway">
    <text evidence="1 17">Phospholipid metabolism; phosphatidylcholine biosynthesis.</text>
</comment>
<dbReference type="KEGG" id="lel:PVL30_003536"/>
<comment type="function">
    <text evidence="17">Catalyzes the second two steps of the methylation pathway of phosphatidylcholine biosynthesis, the SAM-dependent methylation of phosphatidylmonomethylethanolamine (PMME) to phosphatidyldimethylethanolamine (PDME) and of PDME to phosphatidylcholine (PC).</text>
</comment>
<evidence type="ECO:0000256" key="17">
    <source>
        <dbReference type="HAMAP-Rule" id="MF_03216"/>
    </source>
</evidence>
<feature type="topological domain" description="Lumenal" evidence="17">
    <location>
        <begin position="1"/>
        <end position="37"/>
    </location>
</feature>
<proteinExistence type="inferred from homology"/>
<evidence type="ECO:0000256" key="5">
    <source>
        <dbReference type="ARBA" id="ARBA00022679"/>
    </source>
</evidence>
<dbReference type="eggNOG" id="KOG4142">
    <property type="taxonomic scope" value="Eukaryota"/>
</dbReference>
<dbReference type="FunFam" id="1.20.120.1630:FF:000005">
    <property type="entry name" value="Phosphatidylethanolamine N-methyltransferase"/>
    <property type="match status" value="1"/>
</dbReference>
<evidence type="ECO:0000256" key="2">
    <source>
        <dbReference type="ARBA" id="ARBA00005189"/>
    </source>
</evidence>
<evidence type="ECO:0000256" key="1">
    <source>
        <dbReference type="ARBA" id="ARBA00004969"/>
    </source>
</evidence>
<reference evidence="19 20" key="1">
    <citation type="journal article" date="2009" name="Nature">
        <title>Evolution of pathogenicity and sexual reproduction in eight Candida genomes.</title>
        <authorList>
            <person name="Butler G."/>
            <person name="Rasmussen M.D."/>
            <person name="Lin M.F."/>
            <person name="Santos M.A."/>
            <person name="Sakthikumar S."/>
            <person name="Munro C.A."/>
            <person name="Rheinbay E."/>
            <person name="Grabherr M."/>
            <person name="Forche A."/>
            <person name="Reedy J.L."/>
            <person name="Agrafioti I."/>
            <person name="Arnaud M.B."/>
            <person name="Bates S."/>
            <person name="Brown A.J."/>
            <person name="Brunke S."/>
            <person name="Costanzo M.C."/>
            <person name="Fitzpatrick D.A."/>
            <person name="de Groot P.W."/>
            <person name="Harris D."/>
            <person name="Hoyer L.L."/>
            <person name="Hube B."/>
            <person name="Klis F.M."/>
            <person name="Kodira C."/>
            <person name="Lennard N."/>
            <person name="Logue M.E."/>
            <person name="Martin R."/>
            <person name="Neiman A.M."/>
            <person name="Nikolaou E."/>
            <person name="Quail M.A."/>
            <person name="Quinn J."/>
            <person name="Santos M.C."/>
            <person name="Schmitzberger F.F."/>
            <person name="Sherlock G."/>
            <person name="Shah P."/>
            <person name="Silverstein K.A."/>
            <person name="Skrzypek M.S."/>
            <person name="Soll D."/>
            <person name="Staggs R."/>
            <person name="Stansfield I."/>
            <person name="Stumpf M.P."/>
            <person name="Sudbery P.E."/>
            <person name="Srikantha T."/>
            <person name="Zeng Q."/>
            <person name="Berman J."/>
            <person name="Berriman M."/>
            <person name="Heitman J."/>
            <person name="Gow N.A."/>
            <person name="Lorenz M.C."/>
            <person name="Birren B.W."/>
            <person name="Kellis M."/>
            <person name="Cuomo C.A."/>
        </authorList>
    </citation>
    <scope>NUCLEOTIDE SEQUENCE [LARGE SCALE GENOMIC DNA]</scope>
    <source>
        <strain evidence="20">ATCC 11503 / BCRC 21390 / CBS 2605 / JCM 1781 / NBRC 1676 / NRRL YB-4239</strain>
    </source>
</reference>
<feature type="topological domain" description="Cytoplasmic" evidence="17">
    <location>
        <begin position="205"/>
        <end position="221"/>
    </location>
</feature>
<evidence type="ECO:0000256" key="3">
    <source>
        <dbReference type="ARBA" id="ARBA00022516"/>
    </source>
</evidence>
<dbReference type="PANTHER" id="PTHR15458">
    <property type="entry name" value="PHOSPHATIDYLETHANOLAMINE N-METHYLTRANSFERASE"/>
    <property type="match status" value="1"/>
</dbReference>
<evidence type="ECO:0000256" key="18">
    <source>
        <dbReference type="SAM" id="Phobius"/>
    </source>
</evidence>
<evidence type="ECO:0000256" key="12">
    <source>
        <dbReference type="ARBA" id="ARBA00023136"/>
    </source>
</evidence>
<feature type="transmembrane region" description="Helical" evidence="18">
    <location>
        <begin position="112"/>
        <end position="145"/>
    </location>
</feature>
<keyword evidence="20" id="KW-1185">Reference proteome</keyword>
<evidence type="ECO:0000313" key="20">
    <source>
        <dbReference type="Proteomes" id="UP000001996"/>
    </source>
</evidence>
<keyword evidence="5 17" id="KW-0808">Transferase</keyword>
<feature type="transmembrane region" description="Helical" evidence="18">
    <location>
        <begin position="39"/>
        <end position="62"/>
    </location>
</feature>
<dbReference type="GO" id="GO:0005789">
    <property type="term" value="C:endoplasmic reticulum membrane"/>
    <property type="evidence" value="ECO:0007669"/>
    <property type="project" value="UniProtKB-SubCell"/>
</dbReference>
<feature type="binding site" evidence="17">
    <location>
        <begin position="124"/>
        <end position="126"/>
    </location>
    <ligand>
        <name>S-adenosyl-L-methionine</name>
        <dbReference type="ChEBI" id="CHEBI:59789"/>
    </ligand>
</feature>
<name>A5DZA2_LODEL</name>
<feature type="transmembrane region" description="Helical" evidence="18">
    <location>
        <begin position="74"/>
        <end position="92"/>
    </location>
</feature>
<dbReference type="Pfam" id="PF04191">
    <property type="entry name" value="PEMT"/>
    <property type="match status" value="1"/>
</dbReference>
<evidence type="ECO:0000256" key="15">
    <source>
        <dbReference type="ARBA" id="ARBA00051252"/>
    </source>
</evidence>
<dbReference type="OrthoDB" id="8300106at2759"/>
<keyword evidence="13 17" id="KW-0594">Phospholipid biosynthesis</keyword>
<keyword evidence="3 17" id="KW-0444">Lipid biosynthesis</keyword>
<feature type="intramembrane region" description="Helical" evidence="17">
    <location>
        <begin position="38"/>
        <end position="58"/>
    </location>
</feature>
<evidence type="ECO:0000256" key="11">
    <source>
        <dbReference type="ARBA" id="ARBA00023128"/>
    </source>
</evidence>
<comment type="caution">
    <text evidence="17">Lacks conserved residue(s) required for the propagation of feature annotation.</text>
</comment>
<dbReference type="PIRSF" id="PIRSF005444">
    <property type="entry name" value="PEMT"/>
    <property type="match status" value="1"/>
</dbReference>
<comment type="subcellular location">
    <subcellularLocation>
        <location evidence="17">Endoplasmic reticulum membrane</location>
        <topology evidence="17">Multi-pass membrane protein</topology>
    </subcellularLocation>
    <subcellularLocation>
        <location evidence="17">Mitochondrion membrane</location>
        <topology evidence="17">Multi-pass membrane protein</topology>
    </subcellularLocation>
</comment>
<dbReference type="GeneID" id="5233466"/>
<dbReference type="EMBL" id="CH981526">
    <property type="protein sequence ID" value="EDK44510.1"/>
    <property type="molecule type" value="Genomic_DNA"/>
</dbReference>
<dbReference type="OMA" id="PTFWNIA"/>
<dbReference type="STRING" id="379508.A5DZA2"/>
<dbReference type="Proteomes" id="UP000001996">
    <property type="component" value="Unassembled WGS sequence"/>
</dbReference>
<comment type="catalytic activity">
    <reaction evidence="16 17">
        <text>a 1,2-diacyl-sn-glycero-3-phospho-N-methylethanolamine + S-adenosyl-L-methionine = a 1,2-diacyl-sn-glycero-3-phospho-N,N-dimethylethanolamine + S-adenosyl-L-homocysteine + H(+)</text>
        <dbReference type="Rhea" id="RHEA:32735"/>
        <dbReference type="ChEBI" id="CHEBI:15378"/>
        <dbReference type="ChEBI" id="CHEBI:57856"/>
        <dbReference type="ChEBI" id="CHEBI:59789"/>
        <dbReference type="ChEBI" id="CHEBI:64572"/>
        <dbReference type="ChEBI" id="CHEBI:64573"/>
        <dbReference type="EC" id="2.1.1.71"/>
    </reaction>
</comment>
<evidence type="ECO:0000256" key="16">
    <source>
        <dbReference type="ARBA" id="ARBA00052459"/>
    </source>
</evidence>
<dbReference type="InterPro" id="IPR007318">
    <property type="entry name" value="Phopholipid_MeTrfase"/>
</dbReference>
<evidence type="ECO:0000256" key="14">
    <source>
        <dbReference type="ARBA" id="ARBA00023264"/>
    </source>
</evidence>
<keyword evidence="8 17" id="KW-0256">Endoplasmic reticulum</keyword>
<comment type="pathway">
    <text evidence="2">Lipid metabolism.</text>
</comment>
<sequence>MSTSTHTSLEFLTKDFSSLKEEIPFLAKNLTSYITFDNLFYYTLACIAFNPIFWNIVARLQYRTKFITKVTRSAKLGCYLLAITIFSLGIYRDSVYHELLKAQPTYQPLLDSFIIKAVAVVSFAVGNIFVITSMWSLGVTGTYLGDYFGILMKERVTGFPFSVNNNPMYNGSTLCFLGTALWYGKPVGLVVTLFVWVMYKIALLFEEPFTAKIYAYHLKLD</sequence>
<keyword evidence="7 17" id="KW-0812">Transmembrane</keyword>
<dbReference type="EC" id="2.1.1.71" evidence="17"/>
<evidence type="ECO:0000256" key="7">
    <source>
        <dbReference type="ARBA" id="ARBA00022692"/>
    </source>
</evidence>
<evidence type="ECO:0000256" key="10">
    <source>
        <dbReference type="ARBA" id="ARBA00023098"/>
    </source>
</evidence>
<gene>
    <name evidence="19" type="ORF">LELG_02689</name>
</gene>
<feature type="topological domain" description="Lumenal" evidence="17">
    <location>
        <begin position="59"/>
        <end position="70"/>
    </location>
</feature>
<dbReference type="GO" id="GO:0000773">
    <property type="term" value="F:phosphatidyl-N-methylethanolamine N-methyltransferase activity"/>
    <property type="evidence" value="ECO:0007669"/>
    <property type="project" value="UniProtKB-UniRule"/>
</dbReference>
<keyword evidence="6 17" id="KW-0949">S-adenosyl-L-methionine</keyword>
<keyword evidence="12 17" id="KW-0472">Membrane</keyword>
<dbReference type="UniPathway" id="UPA00753"/>
<keyword evidence="9 17" id="KW-1133">Transmembrane helix</keyword>
<organism evidence="19 20">
    <name type="scientific">Lodderomyces elongisporus (strain ATCC 11503 / CBS 2605 / JCM 1781 / NBRC 1676 / NRRL YB-4239)</name>
    <name type="common">Yeast</name>
    <name type="synonym">Saccharomyces elongisporus</name>
    <dbReference type="NCBI Taxonomy" id="379508"/>
    <lineage>
        <taxon>Eukaryota</taxon>
        <taxon>Fungi</taxon>
        <taxon>Dikarya</taxon>
        <taxon>Ascomycota</taxon>
        <taxon>Saccharomycotina</taxon>
        <taxon>Pichiomycetes</taxon>
        <taxon>Debaryomycetaceae</taxon>
        <taxon>Candida/Lodderomyces clade</taxon>
        <taxon>Lodderomyces</taxon>
    </lineage>
</organism>
<dbReference type="PANTHER" id="PTHR15458:SF5">
    <property type="entry name" value="PHOSPHATIDYLETHANOLAMINE N-METHYLTRANSFERASE"/>
    <property type="match status" value="1"/>
</dbReference>
<dbReference type="PROSITE" id="PS51599">
    <property type="entry name" value="SAM_PEMT_PEM2"/>
    <property type="match status" value="1"/>
</dbReference>
<keyword evidence="4 17" id="KW-0489">Methyltransferase</keyword>
<evidence type="ECO:0000256" key="6">
    <source>
        <dbReference type="ARBA" id="ARBA00022691"/>
    </source>
</evidence>
<feature type="binding site" evidence="17">
    <location>
        <begin position="206"/>
        <end position="207"/>
    </location>
    <ligand>
        <name>S-adenosyl-L-methionine</name>
        <dbReference type="ChEBI" id="CHEBI:59789"/>
    </ligand>
</feature>